<name>T1HR24_RHOPR</name>
<organism evidence="1 2">
    <name type="scientific">Rhodnius prolixus</name>
    <name type="common">Triatomid bug</name>
    <dbReference type="NCBI Taxonomy" id="13249"/>
    <lineage>
        <taxon>Eukaryota</taxon>
        <taxon>Metazoa</taxon>
        <taxon>Ecdysozoa</taxon>
        <taxon>Arthropoda</taxon>
        <taxon>Hexapoda</taxon>
        <taxon>Insecta</taxon>
        <taxon>Pterygota</taxon>
        <taxon>Neoptera</taxon>
        <taxon>Paraneoptera</taxon>
        <taxon>Hemiptera</taxon>
        <taxon>Heteroptera</taxon>
        <taxon>Panheteroptera</taxon>
        <taxon>Cimicomorpha</taxon>
        <taxon>Reduviidae</taxon>
        <taxon>Triatominae</taxon>
        <taxon>Rhodnius</taxon>
    </lineage>
</organism>
<dbReference type="AlphaFoldDB" id="T1HR24"/>
<proteinExistence type="predicted"/>
<dbReference type="EnsemblMetazoa" id="RPRC006494-RA">
    <property type="protein sequence ID" value="RPRC006494-PA"/>
    <property type="gene ID" value="RPRC006494"/>
</dbReference>
<reference evidence="1" key="1">
    <citation type="submission" date="2015-05" db="UniProtKB">
        <authorList>
            <consortium name="EnsemblMetazoa"/>
        </authorList>
    </citation>
    <scope>IDENTIFICATION</scope>
</reference>
<dbReference type="EMBL" id="ACPB03034629">
    <property type="status" value="NOT_ANNOTATED_CDS"/>
    <property type="molecule type" value="Genomic_DNA"/>
</dbReference>
<evidence type="ECO:0000313" key="1">
    <source>
        <dbReference type="EnsemblMetazoa" id="RPRC006494-PA"/>
    </source>
</evidence>
<keyword evidence="2" id="KW-1185">Reference proteome</keyword>
<dbReference type="InParanoid" id="T1HR24"/>
<evidence type="ECO:0000313" key="2">
    <source>
        <dbReference type="Proteomes" id="UP000015103"/>
    </source>
</evidence>
<dbReference type="Proteomes" id="UP000015103">
    <property type="component" value="Unassembled WGS sequence"/>
</dbReference>
<protein>
    <submittedName>
        <fullName evidence="1">Uncharacterized protein</fullName>
    </submittedName>
</protein>
<dbReference type="HOGENOM" id="CLU_2064330_0_0_1"/>
<dbReference type="VEuPathDB" id="VectorBase:RPRC006494"/>
<accession>T1HR24</accession>
<sequence length="119" mass="12945">MADMMDVFRRFAKVMTRMEQQCAVMDSKLQERRELEEVVRELSPRTALEKIGEELEAVNKKIDDMRGSGALGASCLMSGVVSGGLSEMVFSGARGWGILPSIAGSGRMFAAIARSLGIE</sequence>